<dbReference type="Pfam" id="PF00093">
    <property type="entry name" value="VWC"/>
    <property type="match status" value="1"/>
</dbReference>
<evidence type="ECO:0000259" key="3">
    <source>
        <dbReference type="PROSITE" id="PS50184"/>
    </source>
</evidence>
<dbReference type="SUPFAM" id="SSF57603">
    <property type="entry name" value="FnI-like domain"/>
    <property type="match status" value="2"/>
</dbReference>
<evidence type="ECO:0000256" key="2">
    <source>
        <dbReference type="SAM" id="SignalP"/>
    </source>
</evidence>
<feature type="signal peptide" evidence="2">
    <location>
        <begin position="1"/>
        <end position="21"/>
    </location>
</feature>
<dbReference type="GO" id="GO:0036122">
    <property type="term" value="F:BMP binding"/>
    <property type="evidence" value="ECO:0007669"/>
    <property type="project" value="TreeGrafter"/>
</dbReference>
<dbReference type="Gene3D" id="2.10.70.10">
    <property type="entry name" value="Complement Module, domain 1"/>
    <property type="match status" value="1"/>
</dbReference>
<feature type="domain" description="VWFC" evidence="3">
    <location>
        <begin position="109"/>
        <end position="177"/>
    </location>
</feature>
<dbReference type="Gene3D" id="6.20.200.20">
    <property type="match status" value="2"/>
</dbReference>
<evidence type="ECO:0000313" key="4">
    <source>
        <dbReference type="EnsemblMetazoa" id="G15195.16:cds"/>
    </source>
</evidence>
<feature type="region of interest" description="Disordered" evidence="1">
    <location>
        <begin position="255"/>
        <end position="325"/>
    </location>
</feature>
<name>A0A8W8INZ3_MAGGI</name>
<evidence type="ECO:0000256" key="1">
    <source>
        <dbReference type="SAM" id="MobiDB-lite"/>
    </source>
</evidence>
<dbReference type="PANTHER" id="PTHR46303:SF1">
    <property type="entry name" value="VWFC DOMAIN-CONTAINING PROTEIN"/>
    <property type="match status" value="1"/>
</dbReference>
<feature type="chain" id="PRO_5036453991" description="VWFC domain-containing protein" evidence="2">
    <location>
        <begin position="22"/>
        <end position="485"/>
    </location>
</feature>
<feature type="compositionally biased region" description="Basic residues" evidence="1">
    <location>
        <begin position="265"/>
        <end position="322"/>
    </location>
</feature>
<feature type="domain" description="VWFC" evidence="3">
    <location>
        <begin position="21"/>
        <end position="87"/>
    </location>
</feature>
<organism evidence="4 5">
    <name type="scientific">Magallana gigas</name>
    <name type="common">Pacific oyster</name>
    <name type="synonym">Crassostrea gigas</name>
    <dbReference type="NCBI Taxonomy" id="29159"/>
    <lineage>
        <taxon>Eukaryota</taxon>
        <taxon>Metazoa</taxon>
        <taxon>Spiralia</taxon>
        <taxon>Lophotrochozoa</taxon>
        <taxon>Mollusca</taxon>
        <taxon>Bivalvia</taxon>
        <taxon>Autobranchia</taxon>
        <taxon>Pteriomorphia</taxon>
        <taxon>Ostreida</taxon>
        <taxon>Ostreoidea</taxon>
        <taxon>Ostreidae</taxon>
        <taxon>Magallana</taxon>
    </lineage>
</organism>
<accession>A0A8W8INZ3</accession>
<dbReference type="PROSITE" id="PS50184">
    <property type="entry name" value="VWFC_2"/>
    <property type="match status" value="2"/>
</dbReference>
<dbReference type="SMART" id="SM00214">
    <property type="entry name" value="VWC"/>
    <property type="match status" value="2"/>
</dbReference>
<dbReference type="Proteomes" id="UP000005408">
    <property type="component" value="Unassembled WGS sequence"/>
</dbReference>
<dbReference type="InterPro" id="IPR045717">
    <property type="entry name" value="CHRDL1/2"/>
</dbReference>
<dbReference type="InterPro" id="IPR001007">
    <property type="entry name" value="VWF_dom"/>
</dbReference>
<dbReference type="PANTHER" id="PTHR46303">
    <property type="entry name" value="VWFC DOMAIN-CONTAINING PROTEIN"/>
    <property type="match status" value="1"/>
</dbReference>
<dbReference type="GO" id="GO:0005615">
    <property type="term" value="C:extracellular space"/>
    <property type="evidence" value="ECO:0007669"/>
    <property type="project" value="TreeGrafter"/>
</dbReference>
<dbReference type="PROSITE" id="PS01208">
    <property type="entry name" value="VWFC_1"/>
    <property type="match status" value="1"/>
</dbReference>
<evidence type="ECO:0000313" key="5">
    <source>
        <dbReference type="Proteomes" id="UP000005408"/>
    </source>
</evidence>
<dbReference type="EnsemblMetazoa" id="G15195.16">
    <property type="protein sequence ID" value="G15195.16:cds"/>
    <property type="gene ID" value="G15195"/>
</dbReference>
<proteinExistence type="predicted"/>
<reference evidence="4" key="1">
    <citation type="submission" date="2022-08" db="UniProtKB">
        <authorList>
            <consortium name="EnsemblMetazoa"/>
        </authorList>
    </citation>
    <scope>IDENTIFICATION</scope>
    <source>
        <strain evidence="4">05x7-T-G4-1.051#20</strain>
    </source>
</reference>
<keyword evidence="5" id="KW-1185">Reference proteome</keyword>
<protein>
    <recommendedName>
        <fullName evidence="3">VWFC domain-containing protein</fullName>
    </recommendedName>
</protein>
<keyword evidence="2" id="KW-0732">Signal</keyword>
<dbReference type="GO" id="GO:0030514">
    <property type="term" value="P:negative regulation of BMP signaling pathway"/>
    <property type="evidence" value="ECO:0007669"/>
    <property type="project" value="TreeGrafter"/>
</dbReference>
<dbReference type="GO" id="GO:0030154">
    <property type="term" value="P:cell differentiation"/>
    <property type="evidence" value="ECO:0007669"/>
    <property type="project" value="TreeGrafter"/>
</dbReference>
<sequence length="485" mass="54566">MWKGLLVSTTIIICGIISTEAKCTLDNINFYPEGAYWNPVQDTQKIGAGCVNCTCSNKTISCSKQDCPILDCEVPRYPVGACCPVCEDLTNIIPTVAPVDDGEAGDKDRKCEFEGRIYEHNQFFSNNNTHITPTRSNQCVNCICQSGQIYCYLKTCDITPGCSKFYQSPDTCCPVCVDSKTKGKNLQKKKPEGVCTLSESADLEIQEDCTDGYGKLKANSTSWHPYVAEKIDNCITCTCLNGAVTCERLKGKCEKTKDDNEDSKKSRKKTKKKKKKGLCKKKSRKNRKNKKKNRKTPRNGRSKRKGKRRRKNKRRQRKRSKNCVKVQHNVTMSDKLCPALPALSSPPDGALSCHYNNLCLPARTEYIIYRKQISNGSNGDGTLIIAFDHVKTQAVEIWTYVINKDKIKERQELAKCPSPSLRAQLKTPDAILGAASAKSVKDFQRKLRRGLKGCEQKKKGCRLRTVRRHVICFELEEIDVPKCQN</sequence>
<dbReference type="AlphaFoldDB" id="A0A8W8INZ3"/>
<feature type="compositionally biased region" description="Basic and acidic residues" evidence="1">
    <location>
        <begin position="255"/>
        <end position="264"/>
    </location>
</feature>